<dbReference type="InterPro" id="IPR029063">
    <property type="entry name" value="SAM-dependent_MTases_sf"/>
</dbReference>
<dbReference type="PANTHER" id="PTHR43712:SF12">
    <property type="entry name" value="STERIGMATOCYSTIN 8-O-METHYLTRANSFERASE"/>
    <property type="match status" value="1"/>
</dbReference>
<accession>A0ABR4KMU3</accession>
<dbReference type="SUPFAM" id="SSF53335">
    <property type="entry name" value="S-adenosyl-L-methionine-dependent methyltransferases"/>
    <property type="match status" value="1"/>
</dbReference>
<dbReference type="GeneID" id="98160308"/>
<evidence type="ECO:0000313" key="1">
    <source>
        <dbReference type="EMBL" id="KAL2853584.1"/>
    </source>
</evidence>
<dbReference type="Proteomes" id="UP001610444">
    <property type="component" value="Unassembled WGS sequence"/>
</dbReference>
<gene>
    <name evidence="1" type="ORF">BJX68DRAFT_265051</name>
</gene>
<proteinExistence type="predicted"/>
<organism evidence="1 2">
    <name type="scientific">Aspergillus pseudodeflectus</name>
    <dbReference type="NCBI Taxonomy" id="176178"/>
    <lineage>
        <taxon>Eukaryota</taxon>
        <taxon>Fungi</taxon>
        <taxon>Dikarya</taxon>
        <taxon>Ascomycota</taxon>
        <taxon>Pezizomycotina</taxon>
        <taxon>Eurotiomycetes</taxon>
        <taxon>Eurotiomycetidae</taxon>
        <taxon>Eurotiales</taxon>
        <taxon>Aspergillaceae</taxon>
        <taxon>Aspergillus</taxon>
        <taxon>Aspergillus subgen. Nidulantes</taxon>
    </lineage>
</organism>
<protein>
    <recommendedName>
        <fullName evidence="3">O-methyltransferase domain-containing protein</fullName>
    </recommendedName>
</protein>
<name>A0ABR4KMU3_9EURO</name>
<reference evidence="1 2" key="1">
    <citation type="submission" date="2024-07" db="EMBL/GenBank/DDBJ databases">
        <title>Section-level genome sequencing and comparative genomics of Aspergillus sections Usti and Cavernicolus.</title>
        <authorList>
            <consortium name="Lawrence Berkeley National Laboratory"/>
            <person name="Nybo J.L."/>
            <person name="Vesth T.C."/>
            <person name="Theobald S."/>
            <person name="Frisvad J.C."/>
            <person name="Larsen T.O."/>
            <person name="Kjaerboelling I."/>
            <person name="Rothschild-Mancinelli K."/>
            <person name="Lyhne E.K."/>
            <person name="Kogle M.E."/>
            <person name="Barry K."/>
            <person name="Clum A."/>
            <person name="Na H."/>
            <person name="Ledsgaard L."/>
            <person name="Lin J."/>
            <person name="Lipzen A."/>
            <person name="Kuo A."/>
            <person name="Riley R."/>
            <person name="Mondo S."/>
            <person name="LaButti K."/>
            <person name="Haridas S."/>
            <person name="Pangalinan J."/>
            <person name="Salamov A.A."/>
            <person name="Simmons B.A."/>
            <person name="Magnuson J.K."/>
            <person name="Chen J."/>
            <person name="Drula E."/>
            <person name="Henrissat B."/>
            <person name="Wiebenga A."/>
            <person name="Lubbers R.J."/>
            <person name="Gomes A.C."/>
            <person name="Macurrencykelacurrency M.R."/>
            <person name="Stajich J."/>
            <person name="Grigoriev I.V."/>
            <person name="Mortensen U.H."/>
            <person name="De vries R.P."/>
            <person name="Baker S.E."/>
            <person name="Andersen M.R."/>
        </authorList>
    </citation>
    <scope>NUCLEOTIDE SEQUENCE [LARGE SCALE GENOMIC DNA]</scope>
    <source>
        <strain evidence="1 2">CBS 756.74</strain>
    </source>
</reference>
<dbReference type="RefSeq" id="XP_070900950.1">
    <property type="nucleotide sequence ID" value="XM_071045144.1"/>
</dbReference>
<keyword evidence="2" id="KW-1185">Reference proteome</keyword>
<sequence>MVFHRIFKEPREGYVAHTAASRRIREDPNTRDGLGYMFDEIWPSYAHTVPALERWRSEMPNETGWNHYHNSDKRFYEYYHSHPDMAQRFAGAMASFVNAHGNAPSLLAEHCPWETIGKGTVVDVGGSKGHIIILLAQRFPSRICPQHSPARQRVFRPM</sequence>
<evidence type="ECO:0000313" key="2">
    <source>
        <dbReference type="Proteomes" id="UP001610444"/>
    </source>
</evidence>
<dbReference type="Gene3D" id="3.40.50.150">
    <property type="entry name" value="Vaccinia Virus protein VP39"/>
    <property type="match status" value="1"/>
</dbReference>
<evidence type="ECO:0008006" key="3">
    <source>
        <dbReference type="Google" id="ProtNLM"/>
    </source>
</evidence>
<dbReference type="PANTHER" id="PTHR43712">
    <property type="entry name" value="PUTATIVE (AFU_ORTHOLOGUE AFUA_4G14580)-RELATED"/>
    <property type="match status" value="1"/>
</dbReference>
<dbReference type="EMBL" id="JBFXLR010000013">
    <property type="protein sequence ID" value="KAL2853584.1"/>
    <property type="molecule type" value="Genomic_DNA"/>
</dbReference>
<comment type="caution">
    <text evidence="1">The sequence shown here is derived from an EMBL/GenBank/DDBJ whole genome shotgun (WGS) entry which is preliminary data.</text>
</comment>